<keyword evidence="1" id="KW-0479">Metal-binding</keyword>
<dbReference type="Pfam" id="PF00098">
    <property type="entry name" value="zf-CCHC"/>
    <property type="match status" value="1"/>
</dbReference>
<evidence type="ECO:0000313" key="5">
    <source>
        <dbReference type="EMBL" id="CAH9142371.1"/>
    </source>
</evidence>
<evidence type="ECO:0000259" key="3">
    <source>
        <dbReference type="PROSITE" id="PS50158"/>
    </source>
</evidence>
<evidence type="ECO:0000256" key="2">
    <source>
        <dbReference type="SAM" id="MobiDB-lite"/>
    </source>
</evidence>
<feature type="domain" description="CCHC-type" evidence="3">
    <location>
        <begin position="473"/>
        <end position="489"/>
    </location>
</feature>
<dbReference type="PROSITE" id="PS50158">
    <property type="entry name" value="ZF_CCHC"/>
    <property type="match status" value="1"/>
</dbReference>
<keyword evidence="1" id="KW-0863">Zinc-finger</keyword>
<dbReference type="Gene3D" id="4.10.60.10">
    <property type="entry name" value="Zinc finger, CCHC-type"/>
    <property type="match status" value="1"/>
</dbReference>
<dbReference type="Pfam" id="PF03732">
    <property type="entry name" value="Retrotrans_gag"/>
    <property type="match status" value="1"/>
</dbReference>
<feature type="region of interest" description="Disordered" evidence="2">
    <location>
        <begin position="113"/>
        <end position="144"/>
    </location>
</feature>
<feature type="region of interest" description="Disordered" evidence="2">
    <location>
        <begin position="1"/>
        <end position="89"/>
    </location>
</feature>
<reference evidence="5" key="1">
    <citation type="submission" date="2022-07" db="EMBL/GenBank/DDBJ databases">
        <authorList>
            <person name="Macas J."/>
            <person name="Novak P."/>
            <person name="Neumann P."/>
        </authorList>
    </citation>
    <scope>NUCLEOTIDE SEQUENCE</scope>
</reference>
<feature type="compositionally biased region" description="Polar residues" evidence="2">
    <location>
        <begin position="521"/>
        <end position="531"/>
    </location>
</feature>
<organism evidence="5 6">
    <name type="scientific">Cuscuta epithymum</name>
    <dbReference type="NCBI Taxonomy" id="186058"/>
    <lineage>
        <taxon>Eukaryota</taxon>
        <taxon>Viridiplantae</taxon>
        <taxon>Streptophyta</taxon>
        <taxon>Embryophyta</taxon>
        <taxon>Tracheophyta</taxon>
        <taxon>Spermatophyta</taxon>
        <taxon>Magnoliopsida</taxon>
        <taxon>eudicotyledons</taxon>
        <taxon>Gunneridae</taxon>
        <taxon>Pentapetalae</taxon>
        <taxon>asterids</taxon>
        <taxon>lamiids</taxon>
        <taxon>Solanales</taxon>
        <taxon>Convolvulaceae</taxon>
        <taxon>Cuscuteae</taxon>
        <taxon>Cuscuta</taxon>
        <taxon>Cuscuta subgen. Cuscuta</taxon>
    </lineage>
</organism>
<dbReference type="EMBL" id="CAMAPF010001040">
    <property type="protein sequence ID" value="CAH9142371.1"/>
    <property type="molecule type" value="Genomic_DNA"/>
</dbReference>
<feature type="region of interest" description="Disordered" evidence="2">
    <location>
        <begin position="393"/>
        <end position="457"/>
    </location>
</feature>
<keyword evidence="1" id="KW-0862">Zinc</keyword>
<dbReference type="AlphaFoldDB" id="A0AAV0G3E2"/>
<dbReference type="PANTHER" id="PTHR34482:SF48">
    <property type="entry name" value="GAG PROTEASE POLYPROTEIN"/>
    <property type="match status" value="1"/>
</dbReference>
<dbReference type="EMBL" id="CAMAPF010000134">
    <property type="protein sequence ID" value="CAH9106133.1"/>
    <property type="molecule type" value="Genomic_DNA"/>
</dbReference>
<evidence type="ECO:0000313" key="4">
    <source>
        <dbReference type="EMBL" id="CAH9106133.1"/>
    </source>
</evidence>
<protein>
    <recommendedName>
        <fullName evidence="3">CCHC-type domain-containing protein</fullName>
    </recommendedName>
</protein>
<feature type="compositionally biased region" description="Gly residues" evidence="2">
    <location>
        <begin position="26"/>
        <end position="37"/>
    </location>
</feature>
<name>A0AAV0G3E2_9ASTE</name>
<dbReference type="InterPro" id="IPR005162">
    <property type="entry name" value="Retrotrans_gag_dom"/>
</dbReference>
<keyword evidence="6" id="KW-1185">Reference proteome</keyword>
<proteinExistence type="predicted"/>
<feature type="compositionally biased region" description="Polar residues" evidence="2">
    <location>
        <begin position="1"/>
        <end position="16"/>
    </location>
</feature>
<dbReference type="SMART" id="SM00343">
    <property type="entry name" value="ZnF_C2HC"/>
    <property type="match status" value="1"/>
</dbReference>
<evidence type="ECO:0000256" key="1">
    <source>
        <dbReference type="PROSITE-ProRule" id="PRU00047"/>
    </source>
</evidence>
<feature type="region of interest" description="Disordered" evidence="2">
    <location>
        <begin position="495"/>
        <end position="531"/>
    </location>
</feature>
<accession>A0AAV0G3E2</accession>
<dbReference type="Proteomes" id="UP001152523">
    <property type="component" value="Unassembled WGS sequence"/>
</dbReference>
<dbReference type="PANTHER" id="PTHR34482">
    <property type="entry name" value="DNA DAMAGE-INDUCIBLE PROTEIN 1-LIKE"/>
    <property type="match status" value="1"/>
</dbReference>
<feature type="compositionally biased region" description="Basic and acidic residues" evidence="2">
    <location>
        <begin position="393"/>
        <end position="404"/>
    </location>
</feature>
<dbReference type="GO" id="GO:0008270">
    <property type="term" value="F:zinc ion binding"/>
    <property type="evidence" value="ECO:0007669"/>
    <property type="project" value="UniProtKB-KW"/>
</dbReference>
<comment type="caution">
    <text evidence="5">The sequence shown here is derived from an EMBL/GenBank/DDBJ whole genome shotgun (WGS) entry which is preliminary data.</text>
</comment>
<evidence type="ECO:0000313" key="6">
    <source>
        <dbReference type="Proteomes" id="UP001152523"/>
    </source>
</evidence>
<dbReference type="InterPro" id="IPR001878">
    <property type="entry name" value="Znf_CCHC"/>
</dbReference>
<gene>
    <name evidence="4" type="ORF">CEPIT_LOCUS17451</name>
    <name evidence="5" type="ORF">CEPIT_LOCUS39851</name>
</gene>
<sequence>MRTRNNPRGQASVASQRGSRAASRGSRGGRGGRGSRGGHQAQTVSDGHVSSVYKTNTEDYDSTYVPETEHEETPYDGGDTYTDDDDDEESDAKFAQMGELLEWYQKEKLRRDLRRQARRGSRGGSGQGSRGASVATPAASQGGREGGFVVRISKYLKEARALGCRSFDGTGDITVAADWIKKVKDASRDMQITPDVKLTVASRLLEGIASTWWESVEGKYHGEITWADFELEFYAQYYSEYEVNVKRREYTNLKQKDGGTVKQLEQEFRTLARFLPEYAVDENRMTEHFWDALLLDIRDRATYSRHMTFSEVNVKRREYTNLKQKDGGTVKQLEQEFRTLARFLPEYAVDENRMTEHFWDALLLDIRDRATYSRHMTFSEVVEQGLLGEAQWNERKERDAEEAKKRKWQSSGPPEQARKDKHGGGGGSFKTPAPPAKKNKDARWHASSSQRTGPPRCANCSKNHFGKCNAPPRCYQCGNTGHMKANCPQLGGGGAPGSGGGTTTGRNRAGPSNGGTGRGGASTSHAASVNQGGTQARVYAMTEADARANPDSVAGDTLIFLYF</sequence>
<dbReference type="GO" id="GO:0003676">
    <property type="term" value="F:nucleic acid binding"/>
    <property type="evidence" value="ECO:0007669"/>
    <property type="project" value="InterPro"/>
</dbReference>